<comment type="cofactor">
    <cofactor evidence="1 12">
        <name>FAD</name>
        <dbReference type="ChEBI" id="CHEBI:57692"/>
    </cofactor>
</comment>
<dbReference type="OrthoDB" id="9812555at2"/>
<dbReference type="NCBIfam" id="TIGR00676">
    <property type="entry name" value="fadh2"/>
    <property type="match status" value="1"/>
</dbReference>
<dbReference type="AlphaFoldDB" id="A0A0H4R0F7"/>
<dbReference type="EC" id="1.5.1.54" evidence="12"/>
<dbReference type="GO" id="GO:0106312">
    <property type="term" value="F:methylenetetrahydrofolate reductase (NADH) activity"/>
    <property type="evidence" value="ECO:0007669"/>
    <property type="project" value="UniProtKB-EC"/>
</dbReference>
<dbReference type="PATRIC" id="fig|1007676.4.peg.1276"/>
<organism evidence="13 14">
    <name type="scientific">Companilactobacillus ginsenosidimutans</name>
    <dbReference type="NCBI Taxonomy" id="1007676"/>
    <lineage>
        <taxon>Bacteria</taxon>
        <taxon>Bacillati</taxon>
        <taxon>Bacillota</taxon>
        <taxon>Bacilli</taxon>
        <taxon>Lactobacillales</taxon>
        <taxon>Lactobacillaceae</taxon>
        <taxon>Companilactobacillus</taxon>
    </lineage>
</organism>
<accession>A0A0H4R0F7</accession>
<dbReference type="PANTHER" id="PTHR45754">
    <property type="entry name" value="METHYLENETETRAHYDROFOLATE REDUCTASE"/>
    <property type="match status" value="1"/>
</dbReference>
<evidence type="ECO:0000256" key="2">
    <source>
        <dbReference type="ARBA" id="ARBA00004777"/>
    </source>
</evidence>
<protein>
    <recommendedName>
        <fullName evidence="12">Methylenetetrahydrofolate reductase</fullName>
        <ecNumber evidence="12">1.5.1.54</ecNumber>
    </recommendedName>
</protein>
<comment type="catalytic activity">
    <reaction evidence="11">
        <text>(6S)-5-methyl-5,6,7,8-tetrahydrofolate + NAD(+) = (6R)-5,10-methylene-5,6,7,8-tetrahydrofolate + NADH + H(+)</text>
        <dbReference type="Rhea" id="RHEA:19821"/>
        <dbReference type="ChEBI" id="CHEBI:15378"/>
        <dbReference type="ChEBI" id="CHEBI:15636"/>
        <dbReference type="ChEBI" id="CHEBI:18608"/>
        <dbReference type="ChEBI" id="CHEBI:57540"/>
        <dbReference type="ChEBI" id="CHEBI:57945"/>
        <dbReference type="EC" id="1.5.1.54"/>
    </reaction>
    <physiologicalReaction direction="right-to-left" evidence="11">
        <dbReference type="Rhea" id="RHEA:19823"/>
    </physiologicalReaction>
</comment>
<keyword evidence="5 12" id="KW-0285">Flavoprotein</keyword>
<keyword evidence="4" id="KW-0028">Amino-acid biosynthesis</keyword>
<evidence type="ECO:0000256" key="1">
    <source>
        <dbReference type="ARBA" id="ARBA00001974"/>
    </source>
</evidence>
<dbReference type="GO" id="GO:0035999">
    <property type="term" value="P:tetrahydrofolate interconversion"/>
    <property type="evidence" value="ECO:0007669"/>
    <property type="project" value="UniProtKB-UniPathway"/>
</dbReference>
<dbReference type="UniPathway" id="UPA00193"/>
<keyword evidence="14" id="KW-1185">Reference proteome</keyword>
<keyword evidence="9" id="KW-0486">Methionine biosynthesis</keyword>
<keyword evidence="7 12" id="KW-0560">Oxidoreductase</keyword>
<evidence type="ECO:0000256" key="11">
    <source>
        <dbReference type="ARBA" id="ARBA00048628"/>
    </source>
</evidence>
<evidence type="ECO:0000256" key="5">
    <source>
        <dbReference type="ARBA" id="ARBA00022630"/>
    </source>
</evidence>
<dbReference type="GO" id="GO:0005829">
    <property type="term" value="C:cytosol"/>
    <property type="evidence" value="ECO:0007669"/>
    <property type="project" value="InterPro"/>
</dbReference>
<dbReference type="KEGG" id="lgn:ABM34_06420"/>
<keyword evidence="6 12" id="KW-0274">FAD</keyword>
<reference evidence="14" key="1">
    <citation type="submission" date="2015-07" db="EMBL/GenBank/DDBJ databases">
        <title>Lactobacillus ginsenosidimutans/EMML 3141/ whole genome sequencing.</title>
        <authorList>
            <person name="Kim M.K."/>
            <person name="Im W.-T."/>
            <person name="Srinivasan S."/>
            <person name="Lee J.-J."/>
        </authorList>
    </citation>
    <scope>NUCLEOTIDE SEQUENCE [LARGE SCALE GENOMIC DNA]</scope>
    <source>
        <strain evidence="14">EMML 3041</strain>
    </source>
</reference>
<dbReference type="EMBL" id="CP012034">
    <property type="protein sequence ID" value="AKP67205.1"/>
    <property type="molecule type" value="Genomic_DNA"/>
</dbReference>
<evidence type="ECO:0000256" key="12">
    <source>
        <dbReference type="RuleBase" id="RU003862"/>
    </source>
</evidence>
<keyword evidence="8" id="KW-0520">NAD</keyword>
<dbReference type="Pfam" id="PF02219">
    <property type="entry name" value="MTHFR"/>
    <property type="match status" value="1"/>
</dbReference>
<evidence type="ECO:0000313" key="13">
    <source>
        <dbReference type="EMBL" id="AKP67205.1"/>
    </source>
</evidence>
<dbReference type="PANTHER" id="PTHR45754:SF3">
    <property type="entry name" value="METHYLENETETRAHYDROFOLATE REDUCTASE (NADPH)"/>
    <property type="match status" value="1"/>
</dbReference>
<name>A0A0H4R0F7_9LACO</name>
<evidence type="ECO:0000256" key="4">
    <source>
        <dbReference type="ARBA" id="ARBA00022605"/>
    </source>
</evidence>
<dbReference type="InterPro" id="IPR004620">
    <property type="entry name" value="MTHF_reductase_bac"/>
</dbReference>
<dbReference type="InterPro" id="IPR029041">
    <property type="entry name" value="FAD-linked_oxidoreductase-like"/>
</dbReference>
<evidence type="ECO:0000313" key="14">
    <source>
        <dbReference type="Proteomes" id="UP000036106"/>
    </source>
</evidence>
<dbReference type="InterPro" id="IPR003171">
    <property type="entry name" value="Mehydrof_redctse-like"/>
</dbReference>
<evidence type="ECO:0000256" key="10">
    <source>
        <dbReference type="ARBA" id="ARBA00034478"/>
    </source>
</evidence>
<evidence type="ECO:0000256" key="9">
    <source>
        <dbReference type="ARBA" id="ARBA00023167"/>
    </source>
</evidence>
<dbReference type="SUPFAM" id="SSF51730">
    <property type="entry name" value="FAD-linked oxidoreductase"/>
    <property type="match status" value="1"/>
</dbReference>
<dbReference type="Gene3D" id="3.20.20.220">
    <property type="match status" value="1"/>
</dbReference>
<evidence type="ECO:0000256" key="6">
    <source>
        <dbReference type="ARBA" id="ARBA00022827"/>
    </source>
</evidence>
<dbReference type="CDD" id="cd00537">
    <property type="entry name" value="MTHFR"/>
    <property type="match status" value="1"/>
</dbReference>
<comment type="pathway">
    <text evidence="2 12">One-carbon metabolism; tetrahydrofolate interconversion.</text>
</comment>
<evidence type="ECO:0000256" key="3">
    <source>
        <dbReference type="ARBA" id="ARBA00006743"/>
    </source>
</evidence>
<dbReference type="Proteomes" id="UP000036106">
    <property type="component" value="Chromosome"/>
</dbReference>
<comment type="similarity">
    <text evidence="3 12">Belongs to the methylenetetrahydrofolate reductase family.</text>
</comment>
<dbReference type="RefSeq" id="WP_048704360.1">
    <property type="nucleotide sequence ID" value="NZ_CP012034.1"/>
</dbReference>
<evidence type="ECO:0000256" key="8">
    <source>
        <dbReference type="ARBA" id="ARBA00023027"/>
    </source>
</evidence>
<evidence type="ECO:0000256" key="7">
    <source>
        <dbReference type="ARBA" id="ARBA00023002"/>
    </source>
</evidence>
<comment type="pathway">
    <text evidence="10">Amino-acid biosynthesis; L-methionine biosynthesis via de novo pathway.</text>
</comment>
<gene>
    <name evidence="13" type="ORF">ABM34_06420</name>
</gene>
<dbReference type="GO" id="GO:0009086">
    <property type="term" value="P:methionine biosynthetic process"/>
    <property type="evidence" value="ECO:0007669"/>
    <property type="project" value="UniProtKB-KW"/>
</dbReference>
<dbReference type="STRING" id="1007676.ABM34_06420"/>
<sequence>MAKNTTRPRLSFEVFPPNSKVGVENLTSTLDELRNLDPSFISVTCSNHKLDYEKTTIDLAKYVHDSLKCPTMVHMPAAYVTKTQVARILDELEELNINQVLVLRGDIIDGFAPESDFKYASDLTKFIKQQKPFFEVSGACYPEVHPDSKNRIDDVRHLKEKVDAGCDQLITQLFYDNEQFYRFQEECAIAGINVPILAGIMPIVNRKQALHVVENCSAHLPKKFLAILDKYKDNPVALKEAGIAYAVDQIVDLVTNDVDGVHLYTMNKSDTAKHIYENTASLFNLAPTAELE</sequence>
<dbReference type="GO" id="GO:0071949">
    <property type="term" value="F:FAD binding"/>
    <property type="evidence" value="ECO:0007669"/>
    <property type="project" value="TreeGrafter"/>
</dbReference>
<proteinExistence type="inferred from homology"/>